<evidence type="ECO:0000256" key="9">
    <source>
        <dbReference type="ARBA" id="ARBA00038489"/>
    </source>
</evidence>
<dbReference type="PROSITE" id="PS51352">
    <property type="entry name" value="THIOREDOXIN_2"/>
    <property type="match status" value="1"/>
</dbReference>
<dbReference type="GO" id="GO:0005737">
    <property type="term" value="C:cytoplasm"/>
    <property type="evidence" value="ECO:0007669"/>
    <property type="project" value="TreeGrafter"/>
</dbReference>
<keyword evidence="5 13" id="KW-0560">Oxidoreductase</keyword>
<gene>
    <name evidence="13" type="primary">bcp_1</name>
    <name evidence="13" type="ORF">NCTC1934_01510</name>
</gene>
<dbReference type="CDD" id="cd02970">
    <property type="entry name" value="PRX_like2"/>
    <property type="match status" value="1"/>
</dbReference>
<dbReference type="GO" id="GO:0034599">
    <property type="term" value="P:cellular response to oxidative stress"/>
    <property type="evidence" value="ECO:0007669"/>
    <property type="project" value="TreeGrafter"/>
</dbReference>
<name>A0A378YCQ8_9NOCA</name>
<dbReference type="SUPFAM" id="SSF52833">
    <property type="entry name" value="Thioredoxin-like"/>
    <property type="match status" value="1"/>
</dbReference>
<evidence type="ECO:0000256" key="6">
    <source>
        <dbReference type="ARBA" id="ARBA00023157"/>
    </source>
</evidence>
<reference evidence="13 14" key="1">
    <citation type="submission" date="2018-06" db="EMBL/GenBank/DDBJ databases">
        <authorList>
            <consortium name="Pathogen Informatics"/>
            <person name="Doyle S."/>
        </authorList>
    </citation>
    <scope>NUCLEOTIDE SEQUENCE [LARGE SCALE GENOMIC DNA]</scope>
    <source>
        <strain evidence="13 14">NCTC1934</strain>
    </source>
</reference>
<protein>
    <recommendedName>
        <fullName evidence="2">thioredoxin-dependent peroxiredoxin</fullName>
        <ecNumber evidence="2">1.11.1.24</ecNumber>
    </recommendedName>
    <alternativeName>
        <fullName evidence="10">Bacterioferritin comigratory protein</fullName>
    </alternativeName>
    <alternativeName>
        <fullName evidence="8">Thioredoxin peroxidase</fullName>
    </alternativeName>
</protein>
<dbReference type="Pfam" id="PF00578">
    <property type="entry name" value="AhpC-TSA"/>
    <property type="match status" value="1"/>
</dbReference>
<keyword evidence="7" id="KW-0676">Redox-active center</keyword>
<evidence type="ECO:0000256" key="2">
    <source>
        <dbReference type="ARBA" id="ARBA00013017"/>
    </source>
</evidence>
<evidence type="ECO:0000256" key="1">
    <source>
        <dbReference type="ARBA" id="ARBA00003330"/>
    </source>
</evidence>
<keyword evidence="6" id="KW-1015">Disulfide bond</keyword>
<keyword evidence="3 13" id="KW-0575">Peroxidase</keyword>
<dbReference type="AlphaFoldDB" id="A0A378YCQ8"/>
<evidence type="ECO:0000256" key="4">
    <source>
        <dbReference type="ARBA" id="ARBA00022862"/>
    </source>
</evidence>
<evidence type="ECO:0000313" key="13">
    <source>
        <dbReference type="EMBL" id="SUA74291.1"/>
    </source>
</evidence>
<dbReference type="GO" id="GO:0008379">
    <property type="term" value="F:thioredoxin peroxidase activity"/>
    <property type="evidence" value="ECO:0007669"/>
    <property type="project" value="TreeGrafter"/>
</dbReference>
<dbReference type="InterPro" id="IPR036249">
    <property type="entry name" value="Thioredoxin-like_sf"/>
</dbReference>
<dbReference type="Proteomes" id="UP000255467">
    <property type="component" value="Unassembled WGS sequence"/>
</dbReference>
<dbReference type="PANTHER" id="PTHR42801">
    <property type="entry name" value="THIOREDOXIN-DEPENDENT PEROXIDE REDUCTASE"/>
    <property type="match status" value="1"/>
</dbReference>
<dbReference type="InterPro" id="IPR013766">
    <property type="entry name" value="Thioredoxin_domain"/>
</dbReference>
<evidence type="ECO:0000259" key="12">
    <source>
        <dbReference type="PROSITE" id="PS51352"/>
    </source>
</evidence>
<evidence type="ECO:0000256" key="7">
    <source>
        <dbReference type="ARBA" id="ARBA00023284"/>
    </source>
</evidence>
<keyword evidence="14" id="KW-1185">Reference proteome</keyword>
<evidence type="ECO:0000256" key="8">
    <source>
        <dbReference type="ARBA" id="ARBA00032824"/>
    </source>
</evidence>
<evidence type="ECO:0000256" key="10">
    <source>
        <dbReference type="ARBA" id="ARBA00041373"/>
    </source>
</evidence>
<proteinExistence type="inferred from homology"/>
<evidence type="ECO:0000256" key="3">
    <source>
        <dbReference type="ARBA" id="ARBA00022559"/>
    </source>
</evidence>
<dbReference type="EC" id="1.11.1.24" evidence="2"/>
<comment type="similarity">
    <text evidence="9">Belongs to the peroxiredoxin family. BCP/PrxQ subfamily.</text>
</comment>
<dbReference type="PANTHER" id="PTHR42801:SF7">
    <property type="entry name" value="SLL1159 PROTEIN"/>
    <property type="match status" value="1"/>
</dbReference>
<comment type="function">
    <text evidence="1">Thiol-specific peroxidase that catalyzes the reduction of hydrogen peroxide and organic hydroperoxides to water and alcohols, respectively. Plays a role in cell protection against oxidative stress by detoxifying peroxides and as sensor of hydrogen peroxide-mediated signaling events.</text>
</comment>
<comment type="catalytic activity">
    <reaction evidence="11">
        <text>a hydroperoxide + [thioredoxin]-dithiol = an alcohol + [thioredoxin]-disulfide + H2O</text>
        <dbReference type="Rhea" id="RHEA:62620"/>
        <dbReference type="Rhea" id="RHEA-COMP:10698"/>
        <dbReference type="Rhea" id="RHEA-COMP:10700"/>
        <dbReference type="ChEBI" id="CHEBI:15377"/>
        <dbReference type="ChEBI" id="CHEBI:29950"/>
        <dbReference type="ChEBI" id="CHEBI:30879"/>
        <dbReference type="ChEBI" id="CHEBI:35924"/>
        <dbReference type="ChEBI" id="CHEBI:50058"/>
        <dbReference type="EC" id="1.11.1.24"/>
    </reaction>
</comment>
<evidence type="ECO:0000256" key="11">
    <source>
        <dbReference type="ARBA" id="ARBA00049091"/>
    </source>
</evidence>
<sequence>MYEQMRGTVPEELVARLHRNAEKLSPLGDKALQVGDRAPDFTLPGATGAEFTLSDALRSGPVVLTFYRGNWCPYCNLELRVLQSRIDDFRALGARLVAISPQSPDDSLSMTEKHELDFDVLSDGGNRIAADYGLLFTVDEAIRADYLTVGADLSAGDWELPVPATYVISSDGRIVYAFTDGDYRQRAEPEDILTALRQHFSQ</sequence>
<dbReference type="InterPro" id="IPR050924">
    <property type="entry name" value="Peroxiredoxin_BCP/PrxQ"/>
</dbReference>
<evidence type="ECO:0000313" key="14">
    <source>
        <dbReference type="Proteomes" id="UP000255467"/>
    </source>
</evidence>
<dbReference type="GO" id="GO:0045454">
    <property type="term" value="P:cell redox homeostasis"/>
    <property type="evidence" value="ECO:0007669"/>
    <property type="project" value="TreeGrafter"/>
</dbReference>
<dbReference type="InterPro" id="IPR000866">
    <property type="entry name" value="AhpC/TSA"/>
</dbReference>
<feature type="domain" description="Thioredoxin" evidence="12">
    <location>
        <begin position="32"/>
        <end position="201"/>
    </location>
</feature>
<evidence type="ECO:0000256" key="5">
    <source>
        <dbReference type="ARBA" id="ARBA00023002"/>
    </source>
</evidence>
<organism evidence="13 14">
    <name type="scientific">Nocardia otitidiscaviarum</name>
    <dbReference type="NCBI Taxonomy" id="1823"/>
    <lineage>
        <taxon>Bacteria</taxon>
        <taxon>Bacillati</taxon>
        <taxon>Actinomycetota</taxon>
        <taxon>Actinomycetes</taxon>
        <taxon>Mycobacteriales</taxon>
        <taxon>Nocardiaceae</taxon>
        <taxon>Nocardia</taxon>
    </lineage>
</organism>
<dbReference type="EMBL" id="UGRY01000002">
    <property type="protein sequence ID" value="SUA74291.1"/>
    <property type="molecule type" value="Genomic_DNA"/>
</dbReference>
<accession>A0A378YCQ8</accession>
<dbReference type="Gene3D" id="3.40.30.10">
    <property type="entry name" value="Glutaredoxin"/>
    <property type="match status" value="1"/>
</dbReference>
<keyword evidence="4" id="KW-0049">Antioxidant</keyword>